<dbReference type="Proteomes" id="UP000076154">
    <property type="component" value="Unassembled WGS sequence"/>
</dbReference>
<protein>
    <recommendedName>
        <fullName evidence="3">F-box domain-containing protein</fullName>
    </recommendedName>
</protein>
<proteinExistence type="predicted"/>
<sequence>MTSALSERGSWAQLPQGTKDAVMHVLASPTLLNLTLDSISCLPVTFFSIDMKIKYLALRRITFPRFKPETTSAAFSNYSKMNTDTLEILLHHWFEPRFQTIIEMPNSFISRIRHLIIHNFGPTILFADPIMTSALNSLETLQIREERTQSWKHVPSTRWFQRDLATIPRLKNLEFHFMFGFCTDAEFYQSTTASLRKIINLLKVNPTAAQIQRFSIRFVRCWTELSVRRWFTASDALAIPGHCGEIDQILDAGRDRVSSSSGCTVGIDLGLTPRDSRRYLYGGPDDAEWHELMNRMLDAWRGKIHAMMPLASQRRALVFNDIFETRVFCSFYGGTTNDRSH</sequence>
<evidence type="ECO:0000313" key="1">
    <source>
        <dbReference type="EMBL" id="RDB15471.1"/>
    </source>
</evidence>
<keyword evidence="2" id="KW-1185">Reference proteome</keyword>
<dbReference type="EMBL" id="LUEZ02000158">
    <property type="protein sequence ID" value="RDB15471.1"/>
    <property type="molecule type" value="Genomic_DNA"/>
</dbReference>
<organism evidence="1 2">
    <name type="scientific">Hypsizygus marmoreus</name>
    <name type="common">White beech mushroom</name>
    <name type="synonym">Agaricus marmoreus</name>
    <dbReference type="NCBI Taxonomy" id="39966"/>
    <lineage>
        <taxon>Eukaryota</taxon>
        <taxon>Fungi</taxon>
        <taxon>Dikarya</taxon>
        <taxon>Basidiomycota</taxon>
        <taxon>Agaricomycotina</taxon>
        <taxon>Agaricomycetes</taxon>
        <taxon>Agaricomycetidae</taxon>
        <taxon>Agaricales</taxon>
        <taxon>Tricholomatineae</taxon>
        <taxon>Lyophyllaceae</taxon>
        <taxon>Hypsizygus</taxon>
    </lineage>
</organism>
<evidence type="ECO:0008006" key="3">
    <source>
        <dbReference type="Google" id="ProtNLM"/>
    </source>
</evidence>
<comment type="caution">
    <text evidence="1">The sequence shown here is derived from an EMBL/GenBank/DDBJ whole genome shotgun (WGS) entry which is preliminary data.</text>
</comment>
<accession>A0A369J0E5</accession>
<name>A0A369J0E5_HYPMA</name>
<evidence type="ECO:0000313" key="2">
    <source>
        <dbReference type="Proteomes" id="UP000076154"/>
    </source>
</evidence>
<reference evidence="1" key="1">
    <citation type="submission" date="2018-04" db="EMBL/GenBank/DDBJ databases">
        <title>Whole genome sequencing of Hypsizygus marmoreus.</title>
        <authorList>
            <person name="Choi I.-G."/>
            <person name="Min B."/>
            <person name="Kim J.-G."/>
            <person name="Kim S."/>
            <person name="Oh Y.-L."/>
            <person name="Kong W.-S."/>
            <person name="Park H."/>
            <person name="Jeong J."/>
            <person name="Song E.-S."/>
        </authorList>
    </citation>
    <scope>NUCLEOTIDE SEQUENCE [LARGE SCALE GENOMIC DNA]</scope>
    <source>
        <strain evidence="1">51987-8</strain>
    </source>
</reference>
<dbReference type="InParanoid" id="A0A369J0E5"/>
<dbReference type="AlphaFoldDB" id="A0A369J0E5"/>
<gene>
    <name evidence="1" type="ORF">Hypma_004278</name>
</gene>